<reference evidence="2 3" key="1">
    <citation type="submission" date="2020-04" db="EMBL/GenBank/DDBJ databases">
        <authorList>
            <person name="Alioto T."/>
            <person name="Alioto T."/>
            <person name="Gomez Garrido J."/>
        </authorList>
    </citation>
    <scope>NUCLEOTIDE SEQUENCE [LARGE SCALE GENOMIC DNA]</scope>
</reference>
<evidence type="ECO:0000256" key="1">
    <source>
        <dbReference type="SAM" id="MobiDB-lite"/>
    </source>
</evidence>
<name>A0A8S1CKT6_9INSE</name>
<dbReference type="Proteomes" id="UP000494165">
    <property type="component" value="Unassembled WGS sequence"/>
</dbReference>
<feature type="region of interest" description="Disordered" evidence="1">
    <location>
        <begin position="115"/>
        <end position="140"/>
    </location>
</feature>
<dbReference type="AlphaFoldDB" id="A0A8S1CKT6"/>
<feature type="compositionally biased region" description="Basic residues" evidence="1">
    <location>
        <begin position="130"/>
        <end position="140"/>
    </location>
</feature>
<keyword evidence="3" id="KW-1185">Reference proteome</keyword>
<accession>A0A8S1CKT6</accession>
<sequence length="140" mass="14567">MIPIGTESESVAAETAISAISSPERKELRSQAAKNRCGPRGRKKQQQLVAAASETHLVGARRTVSRGPNPASRTGAPGDTRGGGRDRGHHQQQQRGAPSKASLRCVCALLSTLSGSGSLESSGAPSNAPPKHRQKLIQDG</sequence>
<comment type="caution">
    <text evidence="2">The sequence shown here is derived from an EMBL/GenBank/DDBJ whole genome shotgun (WGS) entry which is preliminary data.</text>
</comment>
<evidence type="ECO:0000313" key="3">
    <source>
        <dbReference type="Proteomes" id="UP000494165"/>
    </source>
</evidence>
<protein>
    <submittedName>
        <fullName evidence="2">Uncharacterized protein</fullName>
    </submittedName>
</protein>
<proteinExistence type="predicted"/>
<dbReference type="EMBL" id="CADEPI010000069">
    <property type="protein sequence ID" value="CAB3372163.1"/>
    <property type="molecule type" value="Genomic_DNA"/>
</dbReference>
<evidence type="ECO:0000313" key="2">
    <source>
        <dbReference type="EMBL" id="CAB3372163.1"/>
    </source>
</evidence>
<feature type="region of interest" description="Disordered" evidence="1">
    <location>
        <begin position="1"/>
        <end position="101"/>
    </location>
</feature>
<organism evidence="2 3">
    <name type="scientific">Cloeon dipterum</name>
    <dbReference type="NCBI Taxonomy" id="197152"/>
    <lineage>
        <taxon>Eukaryota</taxon>
        <taxon>Metazoa</taxon>
        <taxon>Ecdysozoa</taxon>
        <taxon>Arthropoda</taxon>
        <taxon>Hexapoda</taxon>
        <taxon>Insecta</taxon>
        <taxon>Pterygota</taxon>
        <taxon>Palaeoptera</taxon>
        <taxon>Ephemeroptera</taxon>
        <taxon>Pisciforma</taxon>
        <taxon>Baetidae</taxon>
        <taxon>Cloeon</taxon>
    </lineage>
</organism>
<gene>
    <name evidence="2" type="ORF">CLODIP_2_CD15395</name>
</gene>